<evidence type="ECO:0000313" key="2">
    <source>
        <dbReference type="EMBL" id="KRL38041.1"/>
    </source>
</evidence>
<dbReference type="PATRIC" id="fig|1423812.3.peg.2447"/>
<feature type="transmembrane region" description="Helical" evidence="1">
    <location>
        <begin position="113"/>
        <end position="138"/>
    </location>
</feature>
<evidence type="ECO:0000313" key="3">
    <source>
        <dbReference type="Proteomes" id="UP000051155"/>
    </source>
</evidence>
<keyword evidence="3" id="KW-1185">Reference proteome</keyword>
<protein>
    <submittedName>
        <fullName evidence="2">Cadmium resistance protein</fullName>
    </submittedName>
</protein>
<name>A0A0R1PZY5_9LACO</name>
<keyword evidence="1" id="KW-0472">Membrane</keyword>
<keyword evidence="1" id="KW-0812">Transmembrane</keyword>
<proteinExistence type="predicted"/>
<feature type="transmembrane region" description="Helical" evidence="1">
    <location>
        <begin position="45"/>
        <end position="68"/>
    </location>
</feature>
<comment type="caution">
    <text evidence="2">The sequence shown here is derived from an EMBL/GenBank/DDBJ whole genome shotgun (WGS) entry which is preliminary data.</text>
</comment>
<dbReference type="NCBIfam" id="TIGR00779">
    <property type="entry name" value="cad"/>
    <property type="match status" value="1"/>
</dbReference>
<accession>A0A0R1PZY5</accession>
<reference evidence="2 3" key="1">
    <citation type="journal article" date="2015" name="Genome Announc.">
        <title>Expanding the biotechnology potential of lactobacilli through comparative genomics of 213 strains and associated genera.</title>
        <authorList>
            <person name="Sun Z."/>
            <person name="Harris H.M."/>
            <person name="McCann A."/>
            <person name="Guo C."/>
            <person name="Argimon S."/>
            <person name="Zhang W."/>
            <person name="Yang X."/>
            <person name="Jeffery I.B."/>
            <person name="Cooney J.C."/>
            <person name="Kagawa T.F."/>
            <person name="Liu W."/>
            <person name="Song Y."/>
            <person name="Salvetti E."/>
            <person name="Wrobel A."/>
            <person name="Rasinkangas P."/>
            <person name="Parkhill J."/>
            <person name="Rea M.C."/>
            <person name="O'Sullivan O."/>
            <person name="Ritari J."/>
            <person name="Douillard F.P."/>
            <person name="Paul Ross R."/>
            <person name="Yang R."/>
            <person name="Briner A.E."/>
            <person name="Felis G.E."/>
            <person name="de Vos W.M."/>
            <person name="Barrangou R."/>
            <person name="Klaenhammer T.R."/>
            <person name="Caufield P.W."/>
            <person name="Cui Y."/>
            <person name="Zhang H."/>
            <person name="O'Toole P.W."/>
        </authorList>
    </citation>
    <scope>NUCLEOTIDE SEQUENCE [LARGE SCALE GENOMIC DNA]</scope>
    <source>
        <strain evidence="2 3">DSM 19971</strain>
    </source>
</reference>
<dbReference type="Pfam" id="PF03596">
    <property type="entry name" value="Cad"/>
    <property type="match status" value="1"/>
</dbReference>
<dbReference type="AlphaFoldDB" id="A0A0R1PZY5"/>
<dbReference type="Proteomes" id="UP000051155">
    <property type="component" value="Unassembled WGS sequence"/>
</dbReference>
<dbReference type="EMBL" id="AZEG01000007">
    <property type="protein sequence ID" value="KRL38041.1"/>
    <property type="molecule type" value="Genomic_DNA"/>
</dbReference>
<dbReference type="InterPro" id="IPR004676">
    <property type="entry name" value="Cd-R_transporter"/>
</dbReference>
<dbReference type="STRING" id="1423812.FD20_GL002306"/>
<feature type="transmembrane region" description="Helical" evidence="1">
    <location>
        <begin position="144"/>
        <end position="163"/>
    </location>
</feature>
<feature type="transmembrane region" description="Helical" evidence="1">
    <location>
        <begin position="74"/>
        <end position="92"/>
    </location>
</feature>
<evidence type="ECO:0000256" key="1">
    <source>
        <dbReference type="SAM" id="Phobius"/>
    </source>
</evidence>
<feature type="transmembrane region" description="Helical" evidence="1">
    <location>
        <begin position="175"/>
        <end position="197"/>
    </location>
</feature>
<sequence>MKWDVAMIKTIITGIVLYASTAIDLLVILMLLFSKYRSTKHKQQIYIGQFLGSYTLIAISLFFALVLHYVPAKWILGFLGLIPIGFGIKYILSDEDEAAEVDEKIEQRKDKNLIATVALITVASCGSDNIGLFVPYFVSLTIEQLITTFIVFTFCIFILVYLGDKFSRVKIVKKLLDKFGNWIMAIIYIGLGMMIILESDTISHLIKILF</sequence>
<gene>
    <name evidence="2" type="ORF">FD20_GL002306</name>
</gene>
<feature type="transmembrane region" description="Helical" evidence="1">
    <location>
        <begin position="6"/>
        <end position="33"/>
    </location>
</feature>
<organism evidence="2 3">
    <name type="scientific">Liquorilactobacillus uvarum DSM 19971</name>
    <dbReference type="NCBI Taxonomy" id="1423812"/>
    <lineage>
        <taxon>Bacteria</taxon>
        <taxon>Bacillati</taxon>
        <taxon>Bacillota</taxon>
        <taxon>Bacilli</taxon>
        <taxon>Lactobacillales</taxon>
        <taxon>Lactobacillaceae</taxon>
        <taxon>Liquorilactobacillus</taxon>
    </lineage>
</organism>
<keyword evidence="1" id="KW-1133">Transmembrane helix</keyword>